<protein>
    <submittedName>
        <fullName evidence="1">Uncharacterized protein</fullName>
    </submittedName>
</protein>
<comment type="caution">
    <text evidence="1">The sequence shown here is derived from an EMBL/GenBank/DDBJ whole genome shotgun (WGS) entry which is preliminary data.</text>
</comment>
<sequence>MIQKSPDAVDKILQYTLVAANTLCEAVTTSQIPFLHTVCALSLAAIPLAQTTKFHKAQCFEIMDQIHRLLCALTSLCFHSEDIQSPKIPDQIAQFVLTLQKFQFCLKAQSGLGTIKRLFKQTEIVAQLECFQRELAAAHRTFTLKYGVGIASALLEMNINTEERHQRTPGTACMPEWLICEYIFSKYCLSTEAP</sequence>
<keyword evidence="2" id="KW-1185">Reference proteome</keyword>
<name>A0AAD7EFT5_9AGAR</name>
<dbReference type="InterPro" id="IPR059179">
    <property type="entry name" value="MLKL-like_MCAfunc"/>
</dbReference>
<gene>
    <name evidence="1" type="ORF">DFH08DRAFT_1036525</name>
</gene>
<dbReference type="EMBL" id="JARIHO010000058">
    <property type="protein sequence ID" value="KAJ7318354.1"/>
    <property type="molecule type" value="Genomic_DNA"/>
</dbReference>
<dbReference type="AlphaFoldDB" id="A0AAD7EFT5"/>
<evidence type="ECO:0000313" key="1">
    <source>
        <dbReference type="EMBL" id="KAJ7318354.1"/>
    </source>
</evidence>
<dbReference type="Proteomes" id="UP001218218">
    <property type="component" value="Unassembled WGS sequence"/>
</dbReference>
<dbReference type="Gene3D" id="1.20.930.20">
    <property type="entry name" value="Adaptor protein Cbl, N-terminal domain"/>
    <property type="match status" value="1"/>
</dbReference>
<reference evidence="1" key="1">
    <citation type="submission" date="2023-03" db="EMBL/GenBank/DDBJ databases">
        <title>Massive genome expansion in bonnet fungi (Mycena s.s.) driven by repeated elements and novel gene families across ecological guilds.</title>
        <authorList>
            <consortium name="Lawrence Berkeley National Laboratory"/>
            <person name="Harder C.B."/>
            <person name="Miyauchi S."/>
            <person name="Viragh M."/>
            <person name="Kuo A."/>
            <person name="Thoen E."/>
            <person name="Andreopoulos B."/>
            <person name="Lu D."/>
            <person name="Skrede I."/>
            <person name="Drula E."/>
            <person name="Henrissat B."/>
            <person name="Morin E."/>
            <person name="Kohler A."/>
            <person name="Barry K."/>
            <person name="LaButti K."/>
            <person name="Morin E."/>
            <person name="Salamov A."/>
            <person name="Lipzen A."/>
            <person name="Mereny Z."/>
            <person name="Hegedus B."/>
            <person name="Baldrian P."/>
            <person name="Stursova M."/>
            <person name="Weitz H."/>
            <person name="Taylor A."/>
            <person name="Grigoriev I.V."/>
            <person name="Nagy L.G."/>
            <person name="Martin F."/>
            <person name="Kauserud H."/>
        </authorList>
    </citation>
    <scope>NUCLEOTIDE SEQUENCE</scope>
    <source>
        <strain evidence="1">CBHHK002</strain>
    </source>
</reference>
<accession>A0AAD7EFT5</accession>
<dbReference type="InterPro" id="IPR036537">
    <property type="entry name" value="Adaptor_Cbl_N_dom_sf"/>
</dbReference>
<proteinExistence type="predicted"/>
<organism evidence="1 2">
    <name type="scientific">Mycena albidolilacea</name>
    <dbReference type="NCBI Taxonomy" id="1033008"/>
    <lineage>
        <taxon>Eukaryota</taxon>
        <taxon>Fungi</taxon>
        <taxon>Dikarya</taxon>
        <taxon>Basidiomycota</taxon>
        <taxon>Agaricomycotina</taxon>
        <taxon>Agaricomycetes</taxon>
        <taxon>Agaricomycetidae</taxon>
        <taxon>Agaricales</taxon>
        <taxon>Marasmiineae</taxon>
        <taxon>Mycenaceae</taxon>
        <taxon>Mycena</taxon>
    </lineage>
</organism>
<dbReference type="GO" id="GO:0007166">
    <property type="term" value="P:cell surface receptor signaling pathway"/>
    <property type="evidence" value="ECO:0007669"/>
    <property type="project" value="InterPro"/>
</dbReference>
<evidence type="ECO:0000313" key="2">
    <source>
        <dbReference type="Proteomes" id="UP001218218"/>
    </source>
</evidence>
<dbReference type="CDD" id="cd21037">
    <property type="entry name" value="MLKL_NTD"/>
    <property type="match status" value="1"/>
</dbReference>